<dbReference type="EMBL" id="SHNP01000004">
    <property type="protein sequence ID" value="MCX2974607.1"/>
    <property type="molecule type" value="Genomic_DNA"/>
</dbReference>
<evidence type="ECO:0000313" key="2">
    <source>
        <dbReference type="EMBL" id="MCX2974607.1"/>
    </source>
</evidence>
<sequence>MSSISRKATDSAISPVSWSKCRTESMESPQRVLSALSQCARHHWTDQANCRMAWQQWPASSADATPLLLVHGGFGSWNHWVSNIEALSEHYAVWTLDLPGLGSSGDLPEPWNTAKISELVLAGWRELHGDKQVFELVGFSFGGLIAGLVAASAGSQCARCVLIGASGFGALHVQAQLLPLPGPELDQAAAEGIHRENLARLMLHDPSCIDDLAVHIHSNNLKQHRLRSRRMAGSNDLAGVLSQIEAHVVGIWGQYDATAGGRVNIEARRQLFLQAQADAEFHELPGVGHWAMYEAPATVNRLILG</sequence>
<dbReference type="PANTHER" id="PTHR46438:SF11">
    <property type="entry name" value="LIPASE-RELATED"/>
    <property type="match status" value="1"/>
</dbReference>
<proteinExistence type="predicted"/>
<dbReference type="Gene3D" id="3.40.50.1820">
    <property type="entry name" value="alpha/beta hydrolase"/>
    <property type="match status" value="1"/>
</dbReference>
<evidence type="ECO:0000259" key="1">
    <source>
        <dbReference type="Pfam" id="PF00561"/>
    </source>
</evidence>
<protein>
    <submittedName>
        <fullName evidence="2">Alpha/beta fold hydrolase</fullName>
    </submittedName>
</protein>
<reference evidence="2" key="1">
    <citation type="submission" date="2019-02" db="EMBL/GenBank/DDBJ databases">
        <authorList>
            <person name="Li S.-H."/>
        </authorList>
    </citation>
    <scope>NUCLEOTIDE SEQUENCE</scope>
    <source>
        <strain evidence="2">IMCC8485</strain>
    </source>
</reference>
<name>A0ABT3SX76_9GAMM</name>
<dbReference type="GO" id="GO:0016787">
    <property type="term" value="F:hydrolase activity"/>
    <property type="evidence" value="ECO:0007669"/>
    <property type="project" value="UniProtKB-KW"/>
</dbReference>
<dbReference type="InterPro" id="IPR029058">
    <property type="entry name" value="AB_hydrolase_fold"/>
</dbReference>
<gene>
    <name evidence="2" type="ORF">EYC87_13515</name>
</gene>
<evidence type="ECO:0000313" key="3">
    <source>
        <dbReference type="Proteomes" id="UP001143307"/>
    </source>
</evidence>
<feature type="domain" description="AB hydrolase-1" evidence="1">
    <location>
        <begin position="66"/>
        <end position="171"/>
    </location>
</feature>
<accession>A0ABT3SX76</accession>
<keyword evidence="2" id="KW-0378">Hydrolase</keyword>
<comment type="caution">
    <text evidence="2">The sequence shown here is derived from an EMBL/GenBank/DDBJ whole genome shotgun (WGS) entry which is preliminary data.</text>
</comment>
<dbReference type="InterPro" id="IPR000073">
    <property type="entry name" value="AB_hydrolase_1"/>
</dbReference>
<dbReference type="Proteomes" id="UP001143307">
    <property type="component" value="Unassembled WGS sequence"/>
</dbReference>
<organism evidence="2 3">
    <name type="scientific">Candidatus Seongchinamella marina</name>
    <dbReference type="NCBI Taxonomy" id="2518990"/>
    <lineage>
        <taxon>Bacteria</taxon>
        <taxon>Pseudomonadati</taxon>
        <taxon>Pseudomonadota</taxon>
        <taxon>Gammaproteobacteria</taxon>
        <taxon>Cellvibrionales</taxon>
        <taxon>Halieaceae</taxon>
        <taxon>Seongchinamella</taxon>
    </lineage>
</organism>
<dbReference type="PANTHER" id="PTHR46438">
    <property type="entry name" value="ALPHA/BETA-HYDROLASES SUPERFAMILY PROTEIN"/>
    <property type="match status" value="1"/>
</dbReference>
<dbReference type="SUPFAM" id="SSF53474">
    <property type="entry name" value="alpha/beta-Hydrolases"/>
    <property type="match status" value="1"/>
</dbReference>
<dbReference type="Pfam" id="PF00561">
    <property type="entry name" value="Abhydrolase_1"/>
    <property type="match status" value="1"/>
</dbReference>
<keyword evidence="3" id="KW-1185">Reference proteome</keyword>